<evidence type="ECO:0000313" key="2">
    <source>
        <dbReference type="EMBL" id="TPD62703.1"/>
    </source>
</evidence>
<sequence>MRVLAVFLLLLLLAACSHRSLTPGESNRWAHHLDGVEKIADLGAGELTVERIGELSVGDSRLPLHLVSRPTVGDGQRHVLILADAVAGDYRATEIVMETGRQLIADPSLFGRSGVDLIPVLTAETFTQSRTGRPQLSRRDRKRLQKLLSSRLKAQKYDLIILHRTTGQQAGFVIKQEGGVQDAAAFAQSRLRDNGFFVAAGDPVPDHDFFAKDSLESFLVRKSGAPVVVFSSWAGEEREKAIFQHLLAQETVTRLLIQSFYR</sequence>
<dbReference type="Proteomes" id="UP000319148">
    <property type="component" value="Unassembled WGS sequence"/>
</dbReference>
<organism evidence="2 3">
    <name type="scientific">Emcibacter nanhaiensis</name>
    <dbReference type="NCBI Taxonomy" id="1505037"/>
    <lineage>
        <taxon>Bacteria</taxon>
        <taxon>Pseudomonadati</taxon>
        <taxon>Pseudomonadota</taxon>
        <taxon>Alphaproteobacteria</taxon>
        <taxon>Emcibacterales</taxon>
        <taxon>Emcibacteraceae</taxon>
        <taxon>Emcibacter</taxon>
    </lineage>
</organism>
<protein>
    <submittedName>
        <fullName evidence="2">Uncharacterized protein</fullName>
    </submittedName>
</protein>
<dbReference type="PROSITE" id="PS51257">
    <property type="entry name" value="PROKAR_LIPOPROTEIN"/>
    <property type="match status" value="1"/>
</dbReference>
<comment type="caution">
    <text evidence="2">The sequence shown here is derived from an EMBL/GenBank/DDBJ whole genome shotgun (WGS) entry which is preliminary data.</text>
</comment>
<accession>A0A501PQG8</accession>
<dbReference type="EMBL" id="VFIY01000004">
    <property type="protein sequence ID" value="TPD62703.1"/>
    <property type="molecule type" value="Genomic_DNA"/>
</dbReference>
<keyword evidence="3" id="KW-1185">Reference proteome</keyword>
<feature type="chain" id="PRO_5021487828" evidence="1">
    <location>
        <begin position="20"/>
        <end position="262"/>
    </location>
</feature>
<evidence type="ECO:0000256" key="1">
    <source>
        <dbReference type="SAM" id="SignalP"/>
    </source>
</evidence>
<evidence type="ECO:0000313" key="3">
    <source>
        <dbReference type="Proteomes" id="UP000319148"/>
    </source>
</evidence>
<dbReference type="RefSeq" id="WP_139937953.1">
    <property type="nucleotide sequence ID" value="NZ_JBHSYP010000022.1"/>
</dbReference>
<dbReference type="AlphaFoldDB" id="A0A501PQG8"/>
<proteinExistence type="predicted"/>
<name>A0A501PQG8_9PROT</name>
<gene>
    <name evidence="2" type="ORF">FIV46_01090</name>
</gene>
<keyword evidence="1" id="KW-0732">Signal</keyword>
<reference evidence="3" key="1">
    <citation type="submission" date="2019-06" db="EMBL/GenBank/DDBJ databases">
        <title>The complete genome of Emcibacter congregatus ZYLT.</title>
        <authorList>
            <person name="Zhao Z."/>
        </authorList>
    </citation>
    <scope>NUCLEOTIDE SEQUENCE [LARGE SCALE GENOMIC DNA]</scope>
    <source>
        <strain evidence="3">MCCC 1A06723</strain>
    </source>
</reference>
<feature type="signal peptide" evidence="1">
    <location>
        <begin position="1"/>
        <end position="19"/>
    </location>
</feature>